<dbReference type="EMBL" id="HBEF01007372">
    <property type="protein sequence ID" value="CAD8332501.1"/>
    <property type="molecule type" value="Transcribed_RNA"/>
</dbReference>
<reference evidence="2" key="1">
    <citation type="submission" date="2021-01" db="EMBL/GenBank/DDBJ databases">
        <authorList>
            <person name="Corre E."/>
            <person name="Pelletier E."/>
            <person name="Niang G."/>
            <person name="Scheremetjew M."/>
            <person name="Finn R."/>
            <person name="Kale V."/>
            <person name="Holt S."/>
            <person name="Cochrane G."/>
            <person name="Meng A."/>
            <person name="Brown T."/>
            <person name="Cohen L."/>
        </authorList>
    </citation>
    <scope>NUCLEOTIDE SEQUENCE</scope>
    <source>
        <strain evidence="2">CCMP3328</strain>
    </source>
</reference>
<proteinExistence type="predicted"/>
<name>A0A7R9WSM1_9STRA</name>
<sequence length="112" mass="12321">MGSAQKHSKCSPINGAISQFVEQRQMLTSLRRTKRPPSLTWASGRKLTDPTDGSGHDQATKEEQTFFPSFFSPSPPFSGGRGTDGAVDRRTWGLTHAMERRSVDVTSQEHGT</sequence>
<feature type="compositionally biased region" description="Basic and acidic residues" evidence="1">
    <location>
        <begin position="46"/>
        <end position="64"/>
    </location>
</feature>
<evidence type="ECO:0000256" key="1">
    <source>
        <dbReference type="SAM" id="MobiDB-lite"/>
    </source>
</evidence>
<feature type="region of interest" description="Disordered" evidence="1">
    <location>
        <begin position="27"/>
        <end position="88"/>
    </location>
</feature>
<protein>
    <submittedName>
        <fullName evidence="2">Uncharacterized protein</fullName>
    </submittedName>
</protein>
<evidence type="ECO:0000313" key="2">
    <source>
        <dbReference type="EMBL" id="CAD8332501.1"/>
    </source>
</evidence>
<accession>A0A7R9WSM1</accession>
<organism evidence="2">
    <name type="scientific">Craspedostauros australis</name>
    <dbReference type="NCBI Taxonomy" id="1486917"/>
    <lineage>
        <taxon>Eukaryota</taxon>
        <taxon>Sar</taxon>
        <taxon>Stramenopiles</taxon>
        <taxon>Ochrophyta</taxon>
        <taxon>Bacillariophyta</taxon>
        <taxon>Bacillariophyceae</taxon>
        <taxon>Bacillariophycidae</taxon>
        <taxon>Naviculales</taxon>
        <taxon>Naviculaceae</taxon>
        <taxon>Craspedostauros</taxon>
    </lineage>
</organism>
<dbReference type="AlphaFoldDB" id="A0A7R9WSM1"/>
<gene>
    <name evidence="2" type="ORF">CAUS1442_LOCUS4602</name>
</gene>